<proteinExistence type="predicted"/>
<dbReference type="AlphaFoldDB" id="A0A934NRB7"/>
<dbReference type="NCBIfam" id="TIGR02669">
    <property type="entry name" value="SpoIID_LytB"/>
    <property type="match status" value="1"/>
</dbReference>
<sequence length="443" mass="45802">MRNIRAGRWLVKGPGGASPGRKKSFTAGRPLRSGWRPATGGWAAAAMVPALIFAAAGTHWLTSSVDVTPTGDPEPIAERGSGHGRGLGQYGALDYAKKGWSAEQIVAHYYPDATIGTLPTTQITVRLQGRDDKTLDVYSDSGLSVAGRQAAPGEAVHLTPTASGADVTITAGCTGNVVWEGETDNPWVDPIDPGPGRPAAEHLTLCDGDTAYRGSLGVALDGAAFRTVNYVDIEDYLLAVVPVEMQPNWADQGGAEALRAQAIAARSYAAAEKRTDYAQTCDTTDCQVYGGSGTEDERTTTAVESTSGVVLMKGGAVLRAEYSASSDADGEGEDALASAPPASVPGAKPVPTAPDAVAPGTSTAPMLGETEVVGPLSPIDEKYRELGGLESSLGAPVGPEFLLPEGAGKFRIYANGVIVWTEVLGARAMDASFLTDNLDALTE</sequence>
<dbReference type="RefSeq" id="WP_199704687.1">
    <property type="nucleotide sequence ID" value="NZ_JAEMNV010000004.1"/>
</dbReference>
<protein>
    <submittedName>
        <fullName evidence="3">SpoIID/LytB domain-containing protein</fullName>
    </submittedName>
</protein>
<feature type="region of interest" description="Disordered" evidence="1">
    <location>
        <begin position="1"/>
        <end position="31"/>
    </location>
</feature>
<feature type="domain" description="Sporulation stage II protein D amidase enhancer LytB N-terminal" evidence="2">
    <location>
        <begin position="224"/>
        <end position="312"/>
    </location>
</feature>
<keyword evidence="4" id="KW-1185">Reference proteome</keyword>
<evidence type="ECO:0000313" key="4">
    <source>
        <dbReference type="Proteomes" id="UP000655868"/>
    </source>
</evidence>
<dbReference type="Proteomes" id="UP000655868">
    <property type="component" value="Unassembled WGS sequence"/>
</dbReference>
<dbReference type="EMBL" id="JAEMNV010000004">
    <property type="protein sequence ID" value="MBJ8339908.1"/>
    <property type="molecule type" value="Genomic_DNA"/>
</dbReference>
<dbReference type="GO" id="GO:0030435">
    <property type="term" value="P:sporulation resulting in formation of a cellular spore"/>
    <property type="evidence" value="ECO:0007669"/>
    <property type="project" value="InterPro"/>
</dbReference>
<evidence type="ECO:0000256" key="1">
    <source>
        <dbReference type="SAM" id="MobiDB-lite"/>
    </source>
</evidence>
<dbReference type="InterPro" id="IPR013486">
    <property type="entry name" value="SpoIID/LytB"/>
</dbReference>
<evidence type="ECO:0000259" key="2">
    <source>
        <dbReference type="Pfam" id="PF08486"/>
    </source>
</evidence>
<evidence type="ECO:0000313" key="3">
    <source>
        <dbReference type="EMBL" id="MBJ8339908.1"/>
    </source>
</evidence>
<dbReference type="InterPro" id="IPR013693">
    <property type="entry name" value="SpoIID/LytB_N"/>
</dbReference>
<comment type="caution">
    <text evidence="3">The sequence shown here is derived from an EMBL/GenBank/DDBJ whole genome shotgun (WGS) entry which is preliminary data.</text>
</comment>
<accession>A0A934NRB7</accession>
<organism evidence="3 4">
    <name type="scientific">Antrihabitans stalagmiti</name>
    <dbReference type="NCBI Taxonomy" id="2799499"/>
    <lineage>
        <taxon>Bacteria</taxon>
        <taxon>Bacillati</taxon>
        <taxon>Actinomycetota</taxon>
        <taxon>Actinomycetes</taxon>
        <taxon>Mycobacteriales</taxon>
        <taxon>Nocardiaceae</taxon>
        <taxon>Antrihabitans</taxon>
    </lineage>
</organism>
<dbReference type="Pfam" id="PF08486">
    <property type="entry name" value="SpoIID"/>
    <property type="match status" value="1"/>
</dbReference>
<reference evidence="3" key="1">
    <citation type="submission" date="2020-12" db="EMBL/GenBank/DDBJ databases">
        <title>Antrihabitans popcorni sp. nov. and Antrihabitans auranticaus sp. nov., isolated from a larva cave.</title>
        <authorList>
            <person name="Lee S.D."/>
            <person name="Kim I.S."/>
        </authorList>
    </citation>
    <scope>NUCLEOTIDE SEQUENCE</scope>
    <source>
        <strain evidence="3">YC3-6</strain>
    </source>
</reference>
<name>A0A934NRB7_9NOCA</name>
<gene>
    <name evidence="3" type="ORF">JGU71_13510</name>
</gene>
<feature type="region of interest" description="Disordered" evidence="1">
    <location>
        <begin position="323"/>
        <end position="372"/>
    </location>
</feature>